<evidence type="ECO:0000259" key="3">
    <source>
        <dbReference type="PROSITE" id="PS50110"/>
    </source>
</evidence>
<dbReference type="InterPro" id="IPR058245">
    <property type="entry name" value="NreC/VraR/RcsB-like_REC"/>
</dbReference>
<dbReference type="GO" id="GO:0003677">
    <property type="term" value="F:DNA binding"/>
    <property type="evidence" value="ECO:0007669"/>
    <property type="project" value="UniProtKB-KW"/>
</dbReference>
<dbReference type="SMART" id="SM00448">
    <property type="entry name" value="REC"/>
    <property type="match status" value="1"/>
</dbReference>
<dbReference type="InterPro" id="IPR039420">
    <property type="entry name" value="WalR-like"/>
</dbReference>
<dbReference type="Proteomes" id="UP000667802">
    <property type="component" value="Unassembled WGS sequence"/>
</dbReference>
<keyword evidence="5" id="KW-1185">Reference proteome</keyword>
<evidence type="ECO:0000256" key="1">
    <source>
        <dbReference type="ARBA" id="ARBA00023125"/>
    </source>
</evidence>
<dbReference type="PROSITE" id="PS50110">
    <property type="entry name" value="RESPONSE_REGULATORY"/>
    <property type="match status" value="1"/>
</dbReference>
<gene>
    <name evidence="4" type="ORF">G7B40_032990</name>
</gene>
<dbReference type="EMBL" id="JAALHA020000024">
    <property type="protein sequence ID" value="MDR9899344.1"/>
    <property type="molecule type" value="Genomic_DNA"/>
</dbReference>
<proteinExistence type="predicted"/>
<sequence>MPQKLNEIIQVAVVEDDEQTRINLRVNLRAQDGIEVASEATNAQTGLVLLESIDVDVAVIDASLPDMDLAKFIRMARKVQANSYVTHSRILVLLTPEQRSLLTDAVAAGADGFCLKDAPIEQLAEAVRSTYRNGAYEDPHLTSLVESVPTAW</sequence>
<evidence type="ECO:0000313" key="4">
    <source>
        <dbReference type="EMBL" id="MDR9899344.1"/>
    </source>
</evidence>
<evidence type="ECO:0000256" key="2">
    <source>
        <dbReference type="PROSITE-ProRule" id="PRU00169"/>
    </source>
</evidence>
<dbReference type="InterPro" id="IPR011006">
    <property type="entry name" value="CheY-like_superfamily"/>
</dbReference>
<keyword evidence="2" id="KW-0597">Phosphoprotein</keyword>
<dbReference type="InterPro" id="IPR001789">
    <property type="entry name" value="Sig_transdc_resp-reg_receiver"/>
</dbReference>
<reference evidence="5" key="1">
    <citation type="journal article" date="2021" name="Science">
        <title>Hunting the eagle killer: A cyanobacterial neurotoxin causes vacuolar myelinopathy.</title>
        <authorList>
            <person name="Breinlinger S."/>
            <person name="Phillips T.J."/>
            <person name="Haram B.N."/>
            <person name="Mares J."/>
            <person name="Martinez Yerena J.A."/>
            <person name="Hrouzek P."/>
            <person name="Sobotka R."/>
            <person name="Henderson W.M."/>
            <person name="Schmieder P."/>
            <person name="Williams S.M."/>
            <person name="Lauderdale J.D."/>
            <person name="Wilde H.D."/>
            <person name="Gerrin W."/>
            <person name="Kust A."/>
            <person name="Washington J.W."/>
            <person name="Wagner C."/>
            <person name="Geier B."/>
            <person name="Liebeke M."/>
            <person name="Enke H."/>
            <person name="Niedermeyer T.H.J."/>
            <person name="Wilde S.B."/>
        </authorList>
    </citation>
    <scope>NUCLEOTIDE SEQUENCE [LARGE SCALE GENOMIC DNA]</scope>
    <source>
        <strain evidence="5">Thurmond2011</strain>
    </source>
</reference>
<dbReference type="PANTHER" id="PTHR43214">
    <property type="entry name" value="TWO-COMPONENT RESPONSE REGULATOR"/>
    <property type="match status" value="1"/>
</dbReference>
<dbReference type="RefSeq" id="WP_243902276.1">
    <property type="nucleotide sequence ID" value="NZ_CAWQFN010000681.1"/>
</dbReference>
<dbReference type="Pfam" id="PF00072">
    <property type="entry name" value="Response_reg"/>
    <property type="match status" value="1"/>
</dbReference>
<dbReference type="GO" id="GO:0000160">
    <property type="term" value="P:phosphorelay signal transduction system"/>
    <property type="evidence" value="ECO:0007669"/>
    <property type="project" value="InterPro"/>
</dbReference>
<keyword evidence="1" id="KW-0238">DNA-binding</keyword>
<dbReference type="AlphaFoldDB" id="A0AAP5MDH5"/>
<dbReference type="Gene3D" id="3.40.50.2300">
    <property type="match status" value="1"/>
</dbReference>
<comment type="caution">
    <text evidence="4">The sequence shown here is derived from an EMBL/GenBank/DDBJ whole genome shotgun (WGS) entry which is preliminary data.</text>
</comment>
<dbReference type="CDD" id="cd17535">
    <property type="entry name" value="REC_NarL-like"/>
    <property type="match status" value="1"/>
</dbReference>
<accession>A0AAP5MDH5</accession>
<protein>
    <submittedName>
        <fullName evidence="4">Response regulator transcription factor</fullName>
    </submittedName>
</protein>
<dbReference type="SUPFAM" id="SSF52172">
    <property type="entry name" value="CheY-like"/>
    <property type="match status" value="1"/>
</dbReference>
<name>A0AAP5MDH5_9CYAN</name>
<feature type="domain" description="Response regulatory" evidence="3">
    <location>
        <begin position="10"/>
        <end position="131"/>
    </location>
</feature>
<organism evidence="4 5">
    <name type="scientific">Aetokthonos hydrillicola Thurmond2011</name>
    <dbReference type="NCBI Taxonomy" id="2712845"/>
    <lineage>
        <taxon>Bacteria</taxon>
        <taxon>Bacillati</taxon>
        <taxon>Cyanobacteriota</taxon>
        <taxon>Cyanophyceae</taxon>
        <taxon>Nostocales</taxon>
        <taxon>Hapalosiphonaceae</taxon>
        <taxon>Aetokthonos</taxon>
    </lineage>
</organism>
<feature type="modified residue" description="4-aspartylphosphate" evidence="2">
    <location>
        <position position="61"/>
    </location>
</feature>
<evidence type="ECO:0000313" key="5">
    <source>
        <dbReference type="Proteomes" id="UP000667802"/>
    </source>
</evidence>